<dbReference type="PANTHER" id="PTHR35179">
    <property type="entry name" value="PROTEIN CBG02620"/>
    <property type="match status" value="1"/>
</dbReference>
<gene>
    <name evidence="1" type="ORF">P153DRAFT_258559</name>
</gene>
<dbReference type="EMBL" id="ML977515">
    <property type="protein sequence ID" value="KAF2125930.1"/>
    <property type="molecule type" value="Genomic_DNA"/>
</dbReference>
<evidence type="ECO:0000313" key="2">
    <source>
        <dbReference type="Proteomes" id="UP000799771"/>
    </source>
</evidence>
<accession>A0A6A6A2A1</accession>
<protein>
    <recommendedName>
        <fullName evidence="3">Geranylgeranyl pyrophosphate synthetase</fullName>
    </recommendedName>
</protein>
<sequence>HTRNAGQRIHLLAHWEVLAHPTPISSAPGYEFLCSYTWAQTAAGNPTIYVPGRPPKWTPPALPTQLEKDHGHQWRDQHAYRTPTHQFEPVFQALAVMNPNVRFDDVDVVVNRNSLQKLFDFATFKRGTQFHVSLDMVHNTLFIGRQERNARTAPNSGYGRSFEAAFTSADPNQPLADGHHRVIKYALGGLNLVVRMEADAYYPDAHTHANDEGEFFLNTLHVKGTSGIPSSHSTTVIPLALQSRTPHAHTLELKSSSTLSAAMPQMWFGRTPYVCLGKHRGGRITAADVVHLQRRDFAAWEEKHQRGLRRLAWLLADLKRVVTEKGGGAALLVAIERGAPVQVFEARGAKGALPGGVVERFW</sequence>
<evidence type="ECO:0000313" key="1">
    <source>
        <dbReference type="EMBL" id="KAF2125930.1"/>
    </source>
</evidence>
<keyword evidence="2" id="KW-1185">Reference proteome</keyword>
<dbReference type="RefSeq" id="XP_033520322.1">
    <property type="nucleotide sequence ID" value="XM_033662801.1"/>
</dbReference>
<proteinExistence type="predicted"/>
<dbReference type="PANTHER" id="PTHR35179:SF1">
    <property type="entry name" value="INTEGRAL MEMBRANE PROTEIN"/>
    <property type="match status" value="1"/>
</dbReference>
<feature type="non-terminal residue" evidence="1">
    <location>
        <position position="362"/>
    </location>
</feature>
<dbReference type="OrthoDB" id="420564at2759"/>
<dbReference type="Proteomes" id="UP000799771">
    <property type="component" value="Unassembled WGS sequence"/>
</dbReference>
<organism evidence="1 2">
    <name type="scientific">Dothidotthia symphoricarpi CBS 119687</name>
    <dbReference type="NCBI Taxonomy" id="1392245"/>
    <lineage>
        <taxon>Eukaryota</taxon>
        <taxon>Fungi</taxon>
        <taxon>Dikarya</taxon>
        <taxon>Ascomycota</taxon>
        <taxon>Pezizomycotina</taxon>
        <taxon>Dothideomycetes</taxon>
        <taxon>Pleosporomycetidae</taxon>
        <taxon>Pleosporales</taxon>
        <taxon>Dothidotthiaceae</taxon>
        <taxon>Dothidotthia</taxon>
    </lineage>
</organism>
<dbReference type="GeneID" id="54403233"/>
<reference evidence="1" key="1">
    <citation type="journal article" date="2020" name="Stud. Mycol.">
        <title>101 Dothideomycetes genomes: a test case for predicting lifestyles and emergence of pathogens.</title>
        <authorList>
            <person name="Haridas S."/>
            <person name="Albert R."/>
            <person name="Binder M."/>
            <person name="Bloem J."/>
            <person name="Labutti K."/>
            <person name="Salamov A."/>
            <person name="Andreopoulos B."/>
            <person name="Baker S."/>
            <person name="Barry K."/>
            <person name="Bills G."/>
            <person name="Bluhm B."/>
            <person name="Cannon C."/>
            <person name="Castanera R."/>
            <person name="Culley D."/>
            <person name="Daum C."/>
            <person name="Ezra D."/>
            <person name="Gonzalez J."/>
            <person name="Henrissat B."/>
            <person name="Kuo A."/>
            <person name="Liang C."/>
            <person name="Lipzen A."/>
            <person name="Lutzoni F."/>
            <person name="Magnuson J."/>
            <person name="Mondo S."/>
            <person name="Nolan M."/>
            <person name="Ohm R."/>
            <person name="Pangilinan J."/>
            <person name="Park H.-J."/>
            <person name="Ramirez L."/>
            <person name="Alfaro M."/>
            <person name="Sun H."/>
            <person name="Tritt A."/>
            <person name="Yoshinaga Y."/>
            <person name="Zwiers L.-H."/>
            <person name="Turgeon B."/>
            <person name="Goodwin S."/>
            <person name="Spatafora J."/>
            <person name="Crous P."/>
            <person name="Grigoriev I."/>
        </authorList>
    </citation>
    <scope>NUCLEOTIDE SEQUENCE</scope>
    <source>
        <strain evidence="1">CBS 119687</strain>
    </source>
</reference>
<feature type="non-terminal residue" evidence="1">
    <location>
        <position position="1"/>
    </location>
</feature>
<name>A0A6A6A2A1_9PLEO</name>
<dbReference type="AlphaFoldDB" id="A0A6A6A2A1"/>
<evidence type="ECO:0008006" key="3">
    <source>
        <dbReference type="Google" id="ProtNLM"/>
    </source>
</evidence>